<name>A0A4R3MSH4_9BACI</name>
<dbReference type="Proteomes" id="UP000294650">
    <property type="component" value="Unassembled WGS sequence"/>
</dbReference>
<comment type="caution">
    <text evidence="10">Lacks conserved residue(s) required for the propagation of feature annotation.</text>
</comment>
<keyword evidence="1 10" id="KW-1003">Cell membrane</keyword>
<dbReference type="NCBIfam" id="NF009102">
    <property type="entry name" value="PRK12446.1"/>
    <property type="match status" value="1"/>
</dbReference>
<dbReference type="InterPro" id="IPR007235">
    <property type="entry name" value="Glyco_trans_28_C"/>
</dbReference>
<dbReference type="Gene3D" id="3.40.50.2000">
    <property type="entry name" value="Glycogen Phosphorylase B"/>
    <property type="match status" value="2"/>
</dbReference>
<dbReference type="EMBL" id="SMAN01000025">
    <property type="protein sequence ID" value="TCT18021.1"/>
    <property type="molecule type" value="Genomic_DNA"/>
</dbReference>
<keyword evidence="5 10" id="KW-0133">Cell shape</keyword>
<comment type="pathway">
    <text evidence="10">Cell wall biogenesis; peptidoglycan biosynthesis.</text>
</comment>
<dbReference type="GO" id="GO:0071555">
    <property type="term" value="P:cell wall organization"/>
    <property type="evidence" value="ECO:0007669"/>
    <property type="project" value="UniProtKB-KW"/>
</dbReference>
<dbReference type="SUPFAM" id="SSF53756">
    <property type="entry name" value="UDP-Glycosyltransferase/glycogen phosphorylase"/>
    <property type="match status" value="1"/>
</dbReference>
<feature type="domain" description="Glycosyltransferase family 28 N-terminal" evidence="11">
    <location>
        <begin position="8"/>
        <end position="146"/>
    </location>
</feature>
<feature type="binding site" evidence="10">
    <location>
        <position position="293"/>
    </location>
    <ligand>
        <name>UDP-N-acetyl-alpha-D-glucosamine</name>
        <dbReference type="ChEBI" id="CHEBI:57705"/>
    </ligand>
</feature>
<dbReference type="PANTHER" id="PTHR21015:SF27">
    <property type="entry name" value="UDP-N-ACETYLGLUCOSAMINE--N-ACETYLMURAMYL-(PENTAPEPTIDE) PYROPHOSPHORYL-UNDECAPRENOL N-ACETYLGLUCOSAMINE TRANSFERASE"/>
    <property type="match status" value="1"/>
</dbReference>
<gene>
    <name evidence="10" type="primary">murG</name>
    <name evidence="13" type="ORF">EDD68_12532</name>
</gene>
<evidence type="ECO:0000256" key="5">
    <source>
        <dbReference type="ARBA" id="ARBA00022960"/>
    </source>
</evidence>
<evidence type="ECO:0000259" key="12">
    <source>
        <dbReference type="Pfam" id="PF04101"/>
    </source>
</evidence>
<evidence type="ECO:0000256" key="8">
    <source>
        <dbReference type="ARBA" id="ARBA00023306"/>
    </source>
</evidence>
<dbReference type="Pfam" id="PF04101">
    <property type="entry name" value="Glyco_tran_28_C"/>
    <property type="match status" value="1"/>
</dbReference>
<dbReference type="GO" id="GO:0008360">
    <property type="term" value="P:regulation of cell shape"/>
    <property type="evidence" value="ECO:0007669"/>
    <property type="project" value="UniProtKB-KW"/>
</dbReference>
<dbReference type="Pfam" id="PF03033">
    <property type="entry name" value="Glyco_transf_28"/>
    <property type="match status" value="1"/>
</dbReference>
<dbReference type="OrthoDB" id="9808936at2"/>
<feature type="domain" description="Glycosyl transferase family 28 C-terminal" evidence="12">
    <location>
        <begin position="193"/>
        <end position="348"/>
    </location>
</feature>
<comment type="function">
    <text evidence="10">Cell wall formation. Catalyzes the transfer of a GlcNAc subunit on undecaprenyl-pyrophosphoryl-MurNAc-pentapeptide (lipid intermediate I) to form undecaprenyl-pyrophosphoryl-MurNAc-(pentapeptide)GlcNAc (lipid intermediate II).</text>
</comment>
<dbReference type="GO" id="GO:0009252">
    <property type="term" value="P:peptidoglycan biosynthetic process"/>
    <property type="evidence" value="ECO:0007669"/>
    <property type="project" value="UniProtKB-UniRule"/>
</dbReference>
<keyword evidence="3 10" id="KW-0328">Glycosyltransferase</keyword>
<dbReference type="AlphaFoldDB" id="A0A4R3MSH4"/>
<keyword evidence="4 10" id="KW-0808">Transferase</keyword>
<dbReference type="GO" id="GO:0050511">
    <property type="term" value="F:undecaprenyldiphospho-muramoylpentapeptide beta-N-acetylglucosaminyltransferase activity"/>
    <property type="evidence" value="ECO:0007669"/>
    <property type="project" value="UniProtKB-UniRule"/>
</dbReference>
<comment type="subcellular location">
    <subcellularLocation>
        <location evidence="10">Cell membrane</location>
        <topology evidence="10">Peripheral membrane protein</topology>
        <orientation evidence="10">Cytoplasmic side</orientation>
    </subcellularLocation>
</comment>
<dbReference type="GO" id="GO:0005886">
    <property type="term" value="C:plasma membrane"/>
    <property type="evidence" value="ECO:0007669"/>
    <property type="project" value="UniProtKB-SubCell"/>
</dbReference>
<reference evidence="13 14" key="1">
    <citation type="submission" date="2019-03" db="EMBL/GenBank/DDBJ databases">
        <title>Genomic Encyclopedia of Type Strains, Phase IV (KMG-IV): sequencing the most valuable type-strain genomes for metagenomic binning, comparative biology and taxonomic classification.</title>
        <authorList>
            <person name="Goeker M."/>
        </authorList>
    </citation>
    <scope>NUCLEOTIDE SEQUENCE [LARGE SCALE GENOMIC DNA]</scope>
    <source>
        <strain evidence="13 14">DSM 25894</strain>
    </source>
</reference>
<dbReference type="GO" id="GO:0005975">
    <property type="term" value="P:carbohydrate metabolic process"/>
    <property type="evidence" value="ECO:0007669"/>
    <property type="project" value="InterPro"/>
</dbReference>
<dbReference type="RefSeq" id="WP_132372848.1">
    <property type="nucleotide sequence ID" value="NZ_SMAN01000025.1"/>
</dbReference>
<evidence type="ECO:0000256" key="3">
    <source>
        <dbReference type="ARBA" id="ARBA00022676"/>
    </source>
</evidence>
<evidence type="ECO:0000256" key="6">
    <source>
        <dbReference type="ARBA" id="ARBA00022984"/>
    </source>
</evidence>
<accession>A0A4R3MSH4</accession>
<evidence type="ECO:0000256" key="7">
    <source>
        <dbReference type="ARBA" id="ARBA00023136"/>
    </source>
</evidence>
<evidence type="ECO:0000313" key="14">
    <source>
        <dbReference type="Proteomes" id="UP000294650"/>
    </source>
</evidence>
<keyword evidence="9 10" id="KW-0961">Cell wall biogenesis/degradation</keyword>
<dbReference type="NCBIfam" id="TIGR01133">
    <property type="entry name" value="murG"/>
    <property type="match status" value="1"/>
</dbReference>
<dbReference type="GO" id="GO:0051301">
    <property type="term" value="P:cell division"/>
    <property type="evidence" value="ECO:0007669"/>
    <property type="project" value="UniProtKB-KW"/>
</dbReference>
<comment type="similarity">
    <text evidence="10">Belongs to the glycosyltransferase 28 family. MurG subfamily.</text>
</comment>
<feature type="binding site" evidence="10">
    <location>
        <position position="199"/>
    </location>
    <ligand>
        <name>UDP-N-acetyl-alpha-D-glucosamine</name>
        <dbReference type="ChEBI" id="CHEBI:57705"/>
    </ligand>
</feature>
<keyword evidence="7 10" id="KW-0472">Membrane</keyword>
<dbReference type="HAMAP" id="MF_00033">
    <property type="entry name" value="MurG"/>
    <property type="match status" value="1"/>
</dbReference>
<dbReference type="CDD" id="cd03785">
    <property type="entry name" value="GT28_MurG"/>
    <property type="match status" value="1"/>
</dbReference>
<comment type="caution">
    <text evidence="13">The sequence shown here is derived from an EMBL/GenBank/DDBJ whole genome shotgun (WGS) entry which is preliminary data.</text>
</comment>
<feature type="binding site" evidence="10">
    <location>
        <begin position="15"/>
        <end position="17"/>
    </location>
    <ligand>
        <name>UDP-N-acetyl-alpha-D-glucosamine</name>
        <dbReference type="ChEBI" id="CHEBI:57705"/>
    </ligand>
</feature>
<evidence type="ECO:0000256" key="9">
    <source>
        <dbReference type="ARBA" id="ARBA00023316"/>
    </source>
</evidence>
<evidence type="ECO:0000256" key="10">
    <source>
        <dbReference type="HAMAP-Rule" id="MF_00033"/>
    </source>
</evidence>
<dbReference type="InterPro" id="IPR006009">
    <property type="entry name" value="GlcNAc_MurG"/>
</dbReference>
<dbReference type="EC" id="2.4.1.227" evidence="10"/>
<evidence type="ECO:0000256" key="2">
    <source>
        <dbReference type="ARBA" id="ARBA00022618"/>
    </source>
</evidence>
<evidence type="ECO:0000256" key="1">
    <source>
        <dbReference type="ARBA" id="ARBA00022475"/>
    </source>
</evidence>
<organism evidence="13 14">
    <name type="scientific">Melghiribacillus thermohalophilus</name>
    <dbReference type="NCBI Taxonomy" id="1324956"/>
    <lineage>
        <taxon>Bacteria</taxon>
        <taxon>Bacillati</taxon>
        <taxon>Bacillota</taxon>
        <taxon>Bacilli</taxon>
        <taxon>Bacillales</taxon>
        <taxon>Bacillaceae</taxon>
        <taxon>Melghiribacillus</taxon>
    </lineage>
</organism>
<feature type="binding site" evidence="10">
    <location>
        <position position="169"/>
    </location>
    <ligand>
        <name>UDP-N-acetyl-alpha-D-glucosamine</name>
        <dbReference type="ChEBI" id="CHEBI:57705"/>
    </ligand>
</feature>
<dbReference type="InterPro" id="IPR004276">
    <property type="entry name" value="GlycoTrans_28_N"/>
</dbReference>
<proteinExistence type="inferred from homology"/>
<sequence length="360" mass="40550">MAKPKKTIVFTGGGTAGHVVVNLALIPEFLSEGWEVHYIGSYQGIERELIEPIKGVTYHGISTGKLRRYFDRENFKDPFRVLKGTLQSYRLLKKIRPQVVFSKGGFVAVPVVTASKLCRIPALIHESDLTPGLANKLAAPFARKVLVTFPETRNDFPKDKAEWIGAVIRDDLFKGDREVGYRLCECTNSKPVMLVMGGSTGSEKINSVVRKNLDSLLDSFHIIHICGKGKVARNFRRYGYAQFEYVTDELKDLLAITDLVVSRAGANSIYEFLALKKPMLLIPLSREASRGDQILNARSFEKQGFARVLEEEELTEERFVSEIHKLFEQKDEIIQKMKQSGQSQQAKEKVIQLIKTEAGK</sequence>
<keyword evidence="2 10" id="KW-0132">Cell division</keyword>
<keyword evidence="14" id="KW-1185">Reference proteome</keyword>
<keyword evidence="6 10" id="KW-0573">Peptidoglycan synthesis</keyword>
<dbReference type="PANTHER" id="PTHR21015">
    <property type="entry name" value="UDP-N-ACETYLGLUCOSAMINE--N-ACETYLMURAMYL-(PENTAPEPTIDE) PYROPHOSPHORYL-UNDECAPRENOL N-ACETYLGLUCOSAMINE TRANSFERASE 1"/>
    <property type="match status" value="1"/>
</dbReference>
<dbReference type="UniPathway" id="UPA00219"/>
<evidence type="ECO:0000313" key="13">
    <source>
        <dbReference type="EMBL" id="TCT18021.1"/>
    </source>
</evidence>
<comment type="catalytic activity">
    <reaction evidence="10">
        <text>di-trans,octa-cis-undecaprenyl diphospho-N-acetyl-alpha-D-muramoyl-L-alanyl-D-glutamyl-meso-2,6-diaminopimeloyl-D-alanyl-D-alanine + UDP-N-acetyl-alpha-D-glucosamine = di-trans,octa-cis-undecaprenyl diphospho-[N-acetyl-alpha-D-glucosaminyl-(1-&gt;4)]-N-acetyl-alpha-D-muramoyl-L-alanyl-D-glutamyl-meso-2,6-diaminopimeloyl-D-alanyl-D-alanine + UDP + H(+)</text>
        <dbReference type="Rhea" id="RHEA:31227"/>
        <dbReference type="ChEBI" id="CHEBI:15378"/>
        <dbReference type="ChEBI" id="CHEBI:57705"/>
        <dbReference type="ChEBI" id="CHEBI:58223"/>
        <dbReference type="ChEBI" id="CHEBI:61387"/>
        <dbReference type="ChEBI" id="CHEBI:61388"/>
        <dbReference type="EC" id="2.4.1.227"/>
    </reaction>
</comment>
<dbReference type="GO" id="GO:0051991">
    <property type="term" value="F:UDP-N-acetyl-D-glucosamine:N-acetylmuramoyl-L-alanyl-D-glutamyl-meso-2,6-diaminopimelyl-D-alanyl-D-alanine-diphosphoundecaprenol 4-beta-N-acetylglucosaminlytransferase activity"/>
    <property type="evidence" value="ECO:0007669"/>
    <property type="project" value="RHEA"/>
</dbReference>
<evidence type="ECO:0000256" key="4">
    <source>
        <dbReference type="ARBA" id="ARBA00022679"/>
    </source>
</evidence>
<protein>
    <recommendedName>
        <fullName evidence="10">UDP-N-acetylglucosamine--N-acetylmuramyl-(pentapeptide) pyrophosphoryl-undecaprenol N-acetylglucosamine transferase</fullName>
        <ecNumber evidence="10">2.4.1.227</ecNumber>
    </recommendedName>
    <alternativeName>
        <fullName evidence="10">Undecaprenyl-PP-MurNAc-pentapeptide-UDPGlcNAc GlcNAc transferase</fullName>
    </alternativeName>
</protein>
<evidence type="ECO:0000259" key="11">
    <source>
        <dbReference type="Pfam" id="PF03033"/>
    </source>
</evidence>
<keyword evidence="8 10" id="KW-0131">Cell cycle</keyword>